<evidence type="ECO:0000313" key="1">
    <source>
        <dbReference type="EMBL" id="WPB01755.1"/>
    </source>
</evidence>
<gene>
    <name evidence="1" type="ORF">RHO25_006387</name>
</gene>
<dbReference type="Proteomes" id="UP001302367">
    <property type="component" value="Chromosome 4"/>
</dbReference>
<dbReference type="EMBL" id="CP134187">
    <property type="protein sequence ID" value="WPB01755.1"/>
    <property type="molecule type" value="Genomic_DNA"/>
</dbReference>
<evidence type="ECO:0008006" key="3">
    <source>
        <dbReference type="Google" id="ProtNLM"/>
    </source>
</evidence>
<protein>
    <recommendedName>
        <fullName evidence="3">F-box domain-containing protein</fullName>
    </recommendedName>
</protein>
<proteinExistence type="predicted"/>
<evidence type="ECO:0000313" key="2">
    <source>
        <dbReference type="Proteomes" id="UP001302367"/>
    </source>
</evidence>
<organism evidence="1 2">
    <name type="scientific">Cercospora beticola</name>
    <name type="common">Sugarbeet leaf spot fungus</name>
    <dbReference type="NCBI Taxonomy" id="122368"/>
    <lineage>
        <taxon>Eukaryota</taxon>
        <taxon>Fungi</taxon>
        <taxon>Dikarya</taxon>
        <taxon>Ascomycota</taxon>
        <taxon>Pezizomycotina</taxon>
        <taxon>Dothideomycetes</taxon>
        <taxon>Dothideomycetidae</taxon>
        <taxon>Mycosphaerellales</taxon>
        <taxon>Mycosphaerellaceae</taxon>
        <taxon>Cercospora</taxon>
    </lineage>
</organism>
<keyword evidence="2" id="KW-1185">Reference proteome</keyword>
<name>A0ABZ0NQL4_CERBT</name>
<reference evidence="1 2" key="1">
    <citation type="submission" date="2023-09" db="EMBL/GenBank/DDBJ databases">
        <title>Complete-Gapless Cercospora beticola genome.</title>
        <authorList>
            <person name="Wyatt N.A."/>
            <person name="Spanner R.E."/>
            <person name="Bolton M.D."/>
        </authorList>
    </citation>
    <scope>NUCLEOTIDE SEQUENCE [LARGE SCALE GENOMIC DNA]</scope>
    <source>
        <strain evidence="1">Cb09-40</strain>
    </source>
</reference>
<dbReference type="RefSeq" id="XP_065458852.1">
    <property type="nucleotide sequence ID" value="XM_065602780.1"/>
</dbReference>
<sequence length="235" mass="27372">MASKSAELPPEERRIFDFFNLPLELRHMIYDHLANHKTEFCSSSFSQQHGEWVTLEGQQQPHLLRINKQFSEEYLPRFKRVTKTLVLTHISRRPPLPRFGLPAVGRYLRDIKKVTVNVFLHYARHFGGPRTLGQFLYSLNFYGNTVWLRLAAMLWAALGVEDTEIRVFTERKINMQDPRVRAPVGAMLDRLTQLRLPGLSLIRVVSFGKKDDTTKASRKCGQYGKWTAEGGWDWR</sequence>
<accession>A0ABZ0NQL4</accession>
<dbReference type="GeneID" id="90644252"/>